<dbReference type="InterPro" id="IPR012133">
    <property type="entry name" value="Alpha-hydoxy_acid_DH_FMN"/>
</dbReference>
<dbReference type="PANTHER" id="PTHR10578">
    <property type="entry name" value="S -2-HYDROXY-ACID OXIDASE-RELATED"/>
    <property type="match status" value="1"/>
</dbReference>
<feature type="active site" description="Proton acceptor" evidence="4">
    <location>
        <position position="358"/>
    </location>
</feature>
<keyword evidence="7" id="KW-0503">Monooxygenase</keyword>
<evidence type="ECO:0000256" key="1">
    <source>
        <dbReference type="ARBA" id="ARBA00001917"/>
    </source>
</evidence>
<feature type="binding site" evidence="5">
    <location>
        <position position="356"/>
    </location>
    <ligand>
        <name>FMN</name>
        <dbReference type="ChEBI" id="CHEBI:58210"/>
    </ligand>
</feature>
<proteinExistence type="inferred from homology"/>
<feature type="binding site" evidence="5">
    <location>
        <position position="52"/>
    </location>
    <ligand>
        <name>glyoxylate</name>
        <dbReference type="ChEBI" id="CHEBI:36655"/>
    </ligand>
</feature>
<protein>
    <submittedName>
        <fullName evidence="7">Lactate 2-monooxygenase</fullName>
    </submittedName>
</protein>
<dbReference type="GO" id="GO:0010181">
    <property type="term" value="F:FMN binding"/>
    <property type="evidence" value="ECO:0007669"/>
    <property type="project" value="InterPro"/>
</dbReference>
<organism evidence="7 8">
    <name type="scientific">Agromyces protaetiae</name>
    <dbReference type="NCBI Taxonomy" id="2509455"/>
    <lineage>
        <taxon>Bacteria</taxon>
        <taxon>Bacillati</taxon>
        <taxon>Actinomycetota</taxon>
        <taxon>Actinomycetes</taxon>
        <taxon>Micrococcales</taxon>
        <taxon>Microbacteriaceae</taxon>
        <taxon>Agromyces</taxon>
    </lineage>
</organism>
<feature type="binding site" evidence="5">
    <location>
        <position position="158"/>
    </location>
    <ligand>
        <name>FMN</name>
        <dbReference type="ChEBI" id="CHEBI:58210"/>
    </ligand>
</feature>
<evidence type="ECO:0000256" key="3">
    <source>
        <dbReference type="ARBA" id="ARBA00024042"/>
    </source>
</evidence>
<gene>
    <name evidence="7" type="ORF">ET445_03105</name>
</gene>
<comment type="cofactor">
    <cofactor evidence="1">
        <name>FMN</name>
        <dbReference type="ChEBI" id="CHEBI:58210"/>
    </cofactor>
</comment>
<dbReference type="PANTHER" id="PTHR10578:SF143">
    <property type="entry name" value="FMN-DEPENDENT ALPHA-HYDROXY ACID DEHYDROGENASE PB1A11.03"/>
    <property type="match status" value="1"/>
</dbReference>
<dbReference type="PIRSF" id="PIRSF000138">
    <property type="entry name" value="Al-hdrx_acd_dh"/>
    <property type="match status" value="1"/>
</dbReference>
<feature type="binding site" evidence="5">
    <location>
        <begin position="105"/>
        <end position="107"/>
    </location>
    <ligand>
        <name>FMN</name>
        <dbReference type="ChEBI" id="CHEBI:58210"/>
    </ligand>
</feature>
<evidence type="ECO:0000313" key="8">
    <source>
        <dbReference type="Proteomes" id="UP000291259"/>
    </source>
</evidence>
<feature type="binding site" evidence="5">
    <location>
        <position position="156"/>
    </location>
    <ligand>
        <name>FMN</name>
        <dbReference type="ChEBI" id="CHEBI:58210"/>
    </ligand>
</feature>
<dbReference type="PROSITE" id="PS51349">
    <property type="entry name" value="FMN_HYDROXY_ACID_DH_2"/>
    <property type="match status" value="1"/>
</dbReference>
<dbReference type="Pfam" id="PF01070">
    <property type="entry name" value="FMN_dh"/>
    <property type="match status" value="1"/>
</dbReference>
<dbReference type="GO" id="GO:0004497">
    <property type="term" value="F:monooxygenase activity"/>
    <property type="evidence" value="ECO:0007669"/>
    <property type="project" value="UniProtKB-KW"/>
</dbReference>
<dbReference type="RefSeq" id="WP_129188740.1">
    <property type="nucleotide sequence ID" value="NZ_CP035491.1"/>
</dbReference>
<feature type="binding site" evidence="5">
    <location>
        <position position="358"/>
    </location>
    <ligand>
        <name>glyoxylate</name>
        <dbReference type="ChEBI" id="CHEBI:36655"/>
    </ligand>
</feature>
<feature type="binding site" evidence="5">
    <location>
        <position position="184"/>
    </location>
    <ligand>
        <name>FMN</name>
        <dbReference type="ChEBI" id="CHEBI:58210"/>
    </ligand>
</feature>
<dbReference type="OrthoDB" id="9770452at2"/>
<feature type="binding site" evidence="5">
    <location>
        <position position="193"/>
    </location>
    <ligand>
        <name>glyoxylate</name>
        <dbReference type="ChEBI" id="CHEBI:36655"/>
    </ligand>
</feature>
<dbReference type="InterPro" id="IPR000262">
    <property type="entry name" value="FMN-dep_DH"/>
</dbReference>
<name>A0A4P6FPQ2_9MICO</name>
<dbReference type="InterPro" id="IPR013785">
    <property type="entry name" value="Aldolase_TIM"/>
</dbReference>
<accession>A0A4P6FPQ2</accession>
<evidence type="ECO:0000256" key="2">
    <source>
        <dbReference type="ARBA" id="ARBA00023002"/>
    </source>
</evidence>
<keyword evidence="8" id="KW-1185">Reference proteome</keyword>
<feature type="binding site" evidence="5">
    <location>
        <position position="334"/>
    </location>
    <ligand>
        <name>FMN</name>
        <dbReference type="ChEBI" id="CHEBI:58210"/>
    </ligand>
</feature>
<dbReference type="Gene3D" id="3.20.20.70">
    <property type="entry name" value="Aldolase class I"/>
    <property type="match status" value="1"/>
</dbReference>
<dbReference type="SUPFAM" id="SSF51395">
    <property type="entry name" value="FMN-linked oxidoreductases"/>
    <property type="match status" value="1"/>
</dbReference>
<evidence type="ECO:0000256" key="5">
    <source>
        <dbReference type="PIRSR" id="PIRSR000138-2"/>
    </source>
</evidence>
<evidence type="ECO:0000256" key="4">
    <source>
        <dbReference type="PIRSR" id="PIRSR000138-1"/>
    </source>
</evidence>
<dbReference type="KEGG" id="agf:ET445_03105"/>
<comment type="similarity">
    <text evidence="3">Belongs to the FMN-dependent alpha-hydroxy acid dehydrogenase family.</text>
</comment>
<dbReference type="InterPro" id="IPR008259">
    <property type="entry name" value="FMN_hydac_DH_AS"/>
</dbReference>
<feature type="binding site" evidence="5">
    <location>
        <begin position="389"/>
        <end position="393"/>
    </location>
    <ligand>
        <name>FMN</name>
        <dbReference type="ChEBI" id="CHEBI:58210"/>
    </ligand>
</feature>
<feature type="binding site" evidence="5">
    <location>
        <position position="361"/>
    </location>
    <ligand>
        <name>glyoxylate</name>
        <dbReference type="ChEBI" id="CHEBI:36655"/>
    </ligand>
</feature>
<dbReference type="Proteomes" id="UP000291259">
    <property type="component" value="Chromosome"/>
</dbReference>
<evidence type="ECO:0000313" key="7">
    <source>
        <dbReference type="EMBL" id="QAY72478.1"/>
    </source>
</evidence>
<keyword evidence="2" id="KW-0560">Oxidoreductase</keyword>
<feature type="binding site" evidence="5">
    <location>
        <begin position="412"/>
        <end position="413"/>
    </location>
    <ligand>
        <name>FMN</name>
        <dbReference type="ChEBI" id="CHEBI:58210"/>
    </ligand>
</feature>
<reference evidence="7 8" key="1">
    <citation type="submission" date="2019-01" db="EMBL/GenBank/DDBJ databases">
        <title>Genome sequencing of strain FW100M-8.</title>
        <authorList>
            <person name="Heo J."/>
            <person name="Kim S.-J."/>
            <person name="Kim J.-S."/>
            <person name="Hong S.-B."/>
            <person name="Kwon S.-W."/>
        </authorList>
    </citation>
    <scope>NUCLEOTIDE SEQUENCE [LARGE SCALE GENOMIC DNA]</scope>
    <source>
        <strain evidence="7 8">FW100M-8</strain>
    </source>
</reference>
<keyword evidence="5" id="KW-0288">FMN</keyword>
<dbReference type="AlphaFoldDB" id="A0A4P6FPQ2"/>
<dbReference type="EMBL" id="CP035491">
    <property type="protein sequence ID" value="QAY72478.1"/>
    <property type="molecule type" value="Genomic_DNA"/>
</dbReference>
<dbReference type="PROSITE" id="PS00557">
    <property type="entry name" value="FMN_HYDROXY_ACID_DH_1"/>
    <property type="match status" value="1"/>
</dbReference>
<feature type="binding site" evidence="5">
    <location>
        <position position="134"/>
    </location>
    <ligand>
        <name>FMN</name>
        <dbReference type="ChEBI" id="CHEBI:58210"/>
    </ligand>
</feature>
<evidence type="ECO:0000259" key="6">
    <source>
        <dbReference type="PROSITE" id="PS51349"/>
    </source>
</evidence>
<sequence>MSRIDTSRGFARGVQSAVYRAGVSGEKPAVPTTFAGLEQGAKRALPADAFAYLAGGAGSEHTMAANTGAFAKWRIYPRVLRDVAERDLSIELLGKRRATPLLLSPLGVMSLAHPDADIAVGRAAAALDVPYILSNQASRPMEEVASAMGSASRWFQLYWSSSDDLNRSLIARAEASGCEAIVITLDTHLLGWRTRDLDLAFLPFTRGQGIAQYTSDPVFAQLVRERVRHAKVTSGGDVTDGSDVTRPLSAEAARPAAPAAPVRVTPKAVRTAVGIARQAAGSALVDGGGVGRAMRSPLPRAAVETFLDVFSDASLSWEGIARVREWTDLPVLLKGVVHPDDASRAIDTGMDGVVVSNHGGRQIDRSVPTLEALPAVVERVAGRAPIILDSGVRGGADVAIALALGATAVGLGRPYAYGLAIAGATGVSEVVRNTIAEFDLTLGLAGHTSVHELGPESLLPAE</sequence>
<feature type="domain" description="FMN hydroxy acid dehydrogenase" evidence="6">
    <location>
        <begin position="26"/>
        <end position="462"/>
    </location>
</feature>
<dbReference type="InterPro" id="IPR037396">
    <property type="entry name" value="FMN_HAD"/>
</dbReference>
<keyword evidence="5" id="KW-0285">Flavoprotein</keyword>